<dbReference type="Gene3D" id="1.10.510.10">
    <property type="entry name" value="Transferase(Phosphotransferase) domain 1"/>
    <property type="match status" value="3"/>
</dbReference>
<feature type="compositionally biased region" description="Basic and acidic residues" evidence="1">
    <location>
        <begin position="463"/>
        <end position="508"/>
    </location>
</feature>
<evidence type="ECO:0000259" key="2">
    <source>
        <dbReference type="PROSITE" id="PS50011"/>
    </source>
</evidence>
<feature type="domain" description="Protein kinase" evidence="2">
    <location>
        <begin position="1"/>
        <end position="94"/>
    </location>
</feature>
<dbReference type="InterPro" id="IPR050167">
    <property type="entry name" value="Ser_Thr_protein_kinase"/>
</dbReference>
<gene>
    <name evidence="3" type="ORF">M9Y10_042631</name>
</gene>
<dbReference type="Pfam" id="PF00069">
    <property type="entry name" value="Pkinase"/>
    <property type="match status" value="1"/>
</dbReference>
<dbReference type="InterPro" id="IPR000719">
    <property type="entry name" value="Prot_kinase_dom"/>
</dbReference>
<comment type="caution">
    <text evidence="3">The sequence shown here is derived from an EMBL/GenBank/DDBJ whole genome shotgun (WGS) entry which is preliminary data.</text>
</comment>
<dbReference type="Proteomes" id="UP001470230">
    <property type="component" value="Unassembled WGS sequence"/>
</dbReference>
<reference evidence="3 4" key="1">
    <citation type="submission" date="2024-04" db="EMBL/GenBank/DDBJ databases">
        <title>Tritrichomonas musculus Genome.</title>
        <authorList>
            <person name="Alves-Ferreira E."/>
            <person name="Grigg M."/>
            <person name="Lorenzi H."/>
            <person name="Galac M."/>
        </authorList>
    </citation>
    <scope>NUCLEOTIDE SEQUENCE [LARGE SCALE GENOMIC DNA]</scope>
    <source>
        <strain evidence="3 4">EAF2021</strain>
    </source>
</reference>
<feature type="domain" description="Protein kinase" evidence="2">
    <location>
        <begin position="149"/>
        <end position="424"/>
    </location>
</feature>
<dbReference type="CDD" id="cd00180">
    <property type="entry name" value="PKc"/>
    <property type="match status" value="1"/>
</dbReference>
<name>A0ABR2JXD8_9EUKA</name>
<evidence type="ECO:0000313" key="4">
    <source>
        <dbReference type="Proteomes" id="UP001470230"/>
    </source>
</evidence>
<evidence type="ECO:0000256" key="1">
    <source>
        <dbReference type="SAM" id="MobiDB-lite"/>
    </source>
</evidence>
<feature type="domain" description="Protein kinase" evidence="2">
    <location>
        <begin position="541"/>
        <end position="795"/>
    </location>
</feature>
<sequence>MAPEIFERFEYSKAGDVYAFSILLYEITTFDLPYEGFNIFNLPPNVIRGVRPVFNIDIHECYRKLIEKCWQQEPEKRPTFNEIVELLRNDEEFLTDEVDEDEFFKYVKFVDDNILDDSFKQVEVDIKELKRIQESDPLLNVPYIDIKLFEKLHLIKKIDNFDIFEVKNNETNEHFEAKVSTFRITKLSRKEIIHLSREINILSKLIHPSFLKFIGFSPIDFDKHPLPVLVSELPPNKSLEHLLNKERSDDHVEEWNDTKRLICIYGIACGMSFLHLHDILHRNLCPESIFFDEFLFPKIGNFGLLTKIHAIESMTFQSSIGVKGTPSHSSPELLESGEYSKSSDVYAFALIVFELMTLEVPFKNINTINGLYNEVVTLGKRPQFNVNVAESYRRLIESCWSQNPLERPSFDDIESCLKTDEGFITENVDKETFNQYVKLIEQSRKVFYSNNRVVRYDDLIEGKSSSKDTDETQKDTTQNKDDEAESVDRSKKQDDSSSKSATKSERSITPEISDEVENLIERLSNKEYIGKFGPDLLDYLLNESDQISTSTIFTTFKFECSETRDDEDSILIKVFSKKKDIDSFKKKQEELKKCQKFIIEYKKVNKLNHPNISKALGFFEGDKKKHQPSIIFPFYSRSLKDAIQTLEDVYLVSIIYEITHAMMTAHSNKIIHRNLNPENIFIDFENHVKITGFGIPILMDTKEQANLNYNVFCLPKEILESKEYNEKVDVFSFGVIMLFILTRGKGPFWSIDDIKMEQITKIPTYISKTSSIIISQCLSHSQDKRPTFNQIKKYIVKNNFKLIDGIDSKVQFIQDHLRSNH</sequence>
<dbReference type="PANTHER" id="PTHR23257">
    <property type="entry name" value="SERINE-THREONINE PROTEIN KINASE"/>
    <property type="match status" value="1"/>
</dbReference>
<dbReference type="EMBL" id="JAPFFF010000008">
    <property type="protein sequence ID" value="KAK8883537.1"/>
    <property type="molecule type" value="Genomic_DNA"/>
</dbReference>
<evidence type="ECO:0000313" key="3">
    <source>
        <dbReference type="EMBL" id="KAK8883537.1"/>
    </source>
</evidence>
<dbReference type="PANTHER" id="PTHR23257:SF958">
    <property type="entry name" value="SERINE_THREONINE-PROTEIN KINASE WNK4"/>
    <property type="match status" value="1"/>
</dbReference>
<accession>A0ABR2JXD8</accession>
<dbReference type="PROSITE" id="PS50011">
    <property type="entry name" value="PROTEIN_KINASE_DOM"/>
    <property type="match status" value="3"/>
</dbReference>
<dbReference type="Pfam" id="PF07714">
    <property type="entry name" value="PK_Tyr_Ser-Thr"/>
    <property type="match status" value="2"/>
</dbReference>
<dbReference type="SUPFAM" id="SSF56112">
    <property type="entry name" value="Protein kinase-like (PK-like)"/>
    <property type="match status" value="3"/>
</dbReference>
<organism evidence="3 4">
    <name type="scientific">Tritrichomonas musculus</name>
    <dbReference type="NCBI Taxonomy" id="1915356"/>
    <lineage>
        <taxon>Eukaryota</taxon>
        <taxon>Metamonada</taxon>
        <taxon>Parabasalia</taxon>
        <taxon>Tritrichomonadida</taxon>
        <taxon>Tritrichomonadidae</taxon>
        <taxon>Tritrichomonas</taxon>
    </lineage>
</organism>
<dbReference type="InterPro" id="IPR001245">
    <property type="entry name" value="Ser-Thr/Tyr_kinase_cat_dom"/>
</dbReference>
<keyword evidence="4" id="KW-1185">Reference proteome</keyword>
<dbReference type="InterPro" id="IPR011009">
    <property type="entry name" value="Kinase-like_dom_sf"/>
</dbReference>
<proteinExistence type="predicted"/>
<protein>
    <recommendedName>
        <fullName evidence="2">Protein kinase domain-containing protein</fullName>
    </recommendedName>
</protein>
<feature type="region of interest" description="Disordered" evidence="1">
    <location>
        <begin position="463"/>
        <end position="510"/>
    </location>
</feature>